<name>A0A438FEV4_VITVI</name>
<proteinExistence type="predicted"/>
<dbReference type="AlphaFoldDB" id="A0A438FEV4"/>
<evidence type="ECO:0000259" key="1">
    <source>
        <dbReference type="PROSITE" id="PS50994"/>
    </source>
</evidence>
<dbReference type="PANTHER" id="PTHR48475">
    <property type="entry name" value="RIBONUCLEASE H"/>
    <property type="match status" value="1"/>
</dbReference>
<feature type="domain" description="Integrase catalytic" evidence="1">
    <location>
        <begin position="153"/>
        <end position="248"/>
    </location>
</feature>
<dbReference type="EMBL" id="QGNW01000945">
    <property type="protein sequence ID" value="RVW58517.1"/>
    <property type="molecule type" value="Genomic_DNA"/>
</dbReference>
<dbReference type="InterPro" id="IPR036397">
    <property type="entry name" value="RNaseH_sf"/>
</dbReference>
<dbReference type="GO" id="GO:0015074">
    <property type="term" value="P:DNA integration"/>
    <property type="evidence" value="ECO:0007669"/>
    <property type="project" value="InterPro"/>
</dbReference>
<organism evidence="2 3">
    <name type="scientific">Vitis vinifera</name>
    <name type="common">Grape</name>
    <dbReference type="NCBI Taxonomy" id="29760"/>
    <lineage>
        <taxon>Eukaryota</taxon>
        <taxon>Viridiplantae</taxon>
        <taxon>Streptophyta</taxon>
        <taxon>Embryophyta</taxon>
        <taxon>Tracheophyta</taxon>
        <taxon>Spermatophyta</taxon>
        <taxon>Magnoliopsida</taxon>
        <taxon>eudicotyledons</taxon>
        <taxon>Gunneridae</taxon>
        <taxon>Pentapetalae</taxon>
        <taxon>rosids</taxon>
        <taxon>Vitales</taxon>
        <taxon>Vitaceae</taxon>
        <taxon>Viteae</taxon>
        <taxon>Vitis</taxon>
    </lineage>
</organism>
<dbReference type="InterPro" id="IPR012337">
    <property type="entry name" value="RNaseH-like_sf"/>
</dbReference>
<gene>
    <name evidence="2" type="ORF">CK203_107878</name>
</gene>
<dbReference type="SUPFAM" id="SSF53098">
    <property type="entry name" value="Ribonuclease H-like"/>
    <property type="match status" value="1"/>
</dbReference>
<reference evidence="2 3" key="1">
    <citation type="journal article" date="2018" name="PLoS Genet.">
        <title>Population sequencing reveals clonal diversity and ancestral inbreeding in the grapevine cultivar Chardonnay.</title>
        <authorList>
            <person name="Roach M.J."/>
            <person name="Johnson D.L."/>
            <person name="Bohlmann J."/>
            <person name="van Vuuren H.J."/>
            <person name="Jones S.J."/>
            <person name="Pretorius I.S."/>
            <person name="Schmidt S.A."/>
            <person name="Borneman A.R."/>
        </authorList>
    </citation>
    <scope>NUCLEOTIDE SEQUENCE [LARGE SCALE GENOMIC DNA]</scope>
    <source>
        <strain evidence="3">cv. Chardonnay</strain>
        <tissue evidence="2">Leaf</tissue>
    </source>
</reference>
<comment type="caution">
    <text evidence="2">The sequence shown here is derived from an EMBL/GenBank/DDBJ whole genome shotgun (WGS) entry which is preliminary data.</text>
</comment>
<dbReference type="InterPro" id="IPR041588">
    <property type="entry name" value="Integrase_H2C2"/>
</dbReference>
<evidence type="ECO:0000313" key="3">
    <source>
        <dbReference type="Proteomes" id="UP000288805"/>
    </source>
</evidence>
<protein>
    <recommendedName>
        <fullName evidence="1">Integrase catalytic domain-containing protein</fullName>
    </recommendedName>
</protein>
<evidence type="ECO:0000313" key="2">
    <source>
        <dbReference type="EMBL" id="RVW58517.1"/>
    </source>
</evidence>
<dbReference type="PROSITE" id="PS50994">
    <property type="entry name" value="INTEGRASE"/>
    <property type="match status" value="1"/>
</dbReference>
<dbReference type="Pfam" id="PF17921">
    <property type="entry name" value="Integrase_H2C2"/>
    <property type="match status" value="1"/>
</dbReference>
<dbReference type="InterPro" id="IPR001584">
    <property type="entry name" value="Integrase_cat-core"/>
</dbReference>
<dbReference type="PANTHER" id="PTHR48475:SF2">
    <property type="entry name" value="RIBONUCLEASE H"/>
    <property type="match status" value="1"/>
</dbReference>
<dbReference type="GO" id="GO:0003676">
    <property type="term" value="F:nucleic acid binding"/>
    <property type="evidence" value="ECO:0007669"/>
    <property type="project" value="InterPro"/>
</dbReference>
<dbReference type="Gene3D" id="3.30.420.10">
    <property type="entry name" value="Ribonuclease H-like superfamily/Ribonuclease H"/>
    <property type="match status" value="1"/>
</dbReference>
<dbReference type="Proteomes" id="UP000288805">
    <property type="component" value="Unassembled WGS sequence"/>
</dbReference>
<sequence>MQADALAGVAATFLIKESMLLPIYIQANPSIAESHVCSVNNEDQNWTIDIKAYLRTGALPENPKHAHKIRVQSTHFTLMGDDLYKRSFGGPYLICLTQLEIQYVLSKLHEGVCDNHSGNRTLVHKAHSQGYYWPTMKQDAEAYARKCDKCQRIPQVIVADNGPQFDSALFKSFCSEFSIKNLYSTPQYPQSNRQVEATNKTLLSALEKQLEKAKGRWVEELPSVLWAYRTTLERPTGNTPFALAYGIDAVIPTEIGMPTARTAIQGQRKESEELTRHLDWADETREMASVRMAAYQ</sequence>
<accession>A0A438FEV4</accession>